<sequence length="169" mass="19234">MRGKYVNLQNYQPTLGLYIGTRNGEGAYKTIGIVGFSKVMKMESGESSLTKRRGRPSDVTGCHHIQYFDNTDAPYDWLLPGWIVEERFVPSGYRGRGRIYKMMMMMIVMMMVQYYYDPVGHSYRTKRFLTPPCQSHEDVELDQEHGIGWLVRMAAGVEAGRVSDGMGAA</sequence>
<dbReference type="AlphaFoldDB" id="A0A7J9HR81"/>
<gene>
    <name evidence="2" type="ORF">Gohar_003296</name>
</gene>
<keyword evidence="1" id="KW-1133">Transmembrane helix</keyword>
<evidence type="ECO:0000313" key="2">
    <source>
        <dbReference type="EMBL" id="MBA0811395.1"/>
    </source>
</evidence>
<dbReference type="EMBL" id="JABFAD010000010">
    <property type="protein sequence ID" value="MBA0811395.1"/>
    <property type="molecule type" value="Genomic_DNA"/>
</dbReference>
<evidence type="ECO:0000256" key="1">
    <source>
        <dbReference type="SAM" id="Phobius"/>
    </source>
</evidence>
<comment type="caution">
    <text evidence="2">The sequence shown here is derived from an EMBL/GenBank/DDBJ whole genome shotgun (WGS) entry which is preliminary data.</text>
</comment>
<protein>
    <submittedName>
        <fullName evidence="2">Uncharacterized protein</fullName>
    </submittedName>
</protein>
<keyword evidence="1" id="KW-0472">Membrane</keyword>
<organism evidence="2 3">
    <name type="scientific">Gossypium harknessii</name>
    <dbReference type="NCBI Taxonomy" id="34285"/>
    <lineage>
        <taxon>Eukaryota</taxon>
        <taxon>Viridiplantae</taxon>
        <taxon>Streptophyta</taxon>
        <taxon>Embryophyta</taxon>
        <taxon>Tracheophyta</taxon>
        <taxon>Spermatophyta</taxon>
        <taxon>Magnoliopsida</taxon>
        <taxon>eudicotyledons</taxon>
        <taxon>Gunneridae</taxon>
        <taxon>Pentapetalae</taxon>
        <taxon>rosids</taxon>
        <taxon>malvids</taxon>
        <taxon>Malvales</taxon>
        <taxon>Malvaceae</taxon>
        <taxon>Malvoideae</taxon>
        <taxon>Gossypium</taxon>
    </lineage>
</organism>
<reference evidence="2 3" key="1">
    <citation type="journal article" date="2019" name="Genome Biol. Evol.">
        <title>Insights into the evolution of the New World diploid cottons (Gossypium, subgenus Houzingenia) based on genome sequencing.</title>
        <authorList>
            <person name="Grover C.E."/>
            <person name="Arick M.A. 2nd"/>
            <person name="Thrash A."/>
            <person name="Conover J.L."/>
            <person name="Sanders W.S."/>
            <person name="Peterson D.G."/>
            <person name="Frelichowski J.E."/>
            <person name="Scheffler J.A."/>
            <person name="Scheffler B.E."/>
            <person name="Wendel J.F."/>
        </authorList>
    </citation>
    <scope>NUCLEOTIDE SEQUENCE [LARGE SCALE GENOMIC DNA]</scope>
    <source>
        <strain evidence="2">0</strain>
        <tissue evidence="2">Leaf</tissue>
    </source>
</reference>
<accession>A0A7J9HR81</accession>
<name>A0A7J9HR81_9ROSI</name>
<proteinExistence type="predicted"/>
<dbReference type="Proteomes" id="UP000593560">
    <property type="component" value="Unassembled WGS sequence"/>
</dbReference>
<keyword evidence="3" id="KW-1185">Reference proteome</keyword>
<feature type="transmembrane region" description="Helical" evidence="1">
    <location>
        <begin position="99"/>
        <end position="116"/>
    </location>
</feature>
<feature type="non-terminal residue" evidence="2">
    <location>
        <position position="169"/>
    </location>
</feature>
<dbReference type="OrthoDB" id="1001247at2759"/>
<evidence type="ECO:0000313" key="3">
    <source>
        <dbReference type="Proteomes" id="UP000593560"/>
    </source>
</evidence>
<keyword evidence="1" id="KW-0812">Transmembrane</keyword>